<gene>
    <name evidence="3" type="ORF">GCM10014713_43920</name>
</gene>
<reference evidence="3" key="1">
    <citation type="journal article" date="2014" name="Int. J. Syst. Evol. Microbiol.">
        <title>Complete genome sequence of Corynebacterium casei LMG S-19264T (=DSM 44701T), isolated from a smear-ripened cheese.</title>
        <authorList>
            <consortium name="US DOE Joint Genome Institute (JGI-PGF)"/>
            <person name="Walter F."/>
            <person name="Albersmeier A."/>
            <person name="Kalinowski J."/>
            <person name="Ruckert C."/>
        </authorList>
    </citation>
    <scope>NUCLEOTIDE SEQUENCE</scope>
    <source>
        <strain evidence="3">JCM 3172</strain>
    </source>
</reference>
<dbReference type="AlphaFoldDB" id="A0A918H967"/>
<accession>A0A918H967</accession>
<protein>
    <recommendedName>
        <fullName evidence="5">Secreted protein</fullName>
    </recommendedName>
</protein>
<feature type="signal peptide" evidence="2">
    <location>
        <begin position="1"/>
        <end position="19"/>
    </location>
</feature>
<keyword evidence="2" id="KW-0732">Signal</keyword>
<feature type="chain" id="PRO_5036966383" description="Secreted protein" evidence="2">
    <location>
        <begin position="20"/>
        <end position="247"/>
    </location>
</feature>
<keyword evidence="4" id="KW-1185">Reference proteome</keyword>
<evidence type="ECO:0000313" key="3">
    <source>
        <dbReference type="EMBL" id="GGT45263.1"/>
    </source>
</evidence>
<proteinExistence type="predicted"/>
<evidence type="ECO:0000256" key="1">
    <source>
        <dbReference type="SAM" id="MobiDB-lite"/>
    </source>
</evidence>
<dbReference type="EMBL" id="BMQQ01000017">
    <property type="protein sequence ID" value="GGT45263.1"/>
    <property type="molecule type" value="Genomic_DNA"/>
</dbReference>
<sequence length="247" mass="25536">MTAAAVVCVVLGLGLLAGAATGSWLTGDSAAGPARPAGYGEARTLWHSVPVDRLFPPTLKGDGAGPGGADRVWTRIAVAPDGPCAGALDPLLVKTLQPVGCLRVLRATYTDATSSHVTTVGMVFTEAEPDAMRALNTRFAESGLQERADLMPRTLPAPGTVAAGFGDRQRASWWVRVLTDVPVVVYSVSGFADARPVTDPQPADEAMAAGQTTAPAQSGLGHEAKGITDRIERGLRKTVATATKDPQ</sequence>
<name>A0A918H967_9ACTN</name>
<feature type="region of interest" description="Disordered" evidence="1">
    <location>
        <begin position="194"/>
        <end position="226"/>
    </location>
</feature>
<organism evidence="3 4">
    <name type="scientific">Streptomyces purpureus</name>
    <dbReference type="NCBI Taxonomy" id="1951"/>
    <lineage>
        <taxon>Bacteria</taxon>
        <taxon>Bacillati</taxon>
        <taxon>Actinomycetota</taxon>
        <taxon>Actinomycetes</taxon>
        <taxon>Kitasatosporales</taxon>
        <taxon>Streptomycetaceae</taxon>
        <taxon>Streptomyces</taxon>
    </lineage>
</organism>
<comment type="caution">
    <text evidence="3">The sequence shown here is derived from an EMBL/GenBank/DDBJ whole genome shotgun (WGS) entry which is preliminary data.</text>
</comment>
<evidence type="ECO:0000256" key="2">
    <source>
        <dbReference type="SAM" id="SignalP"/>
    </source>
</evidence>
<evidence type="ECO:0008006" key="5">
    <source>
        <dbReference type="Google" id="ProtNLM"/>
    </source>
</evidence>
<evidence type="ECO:0000313" key="4">
    <source>
        <dbReference type="Proteomes" id="UP000619486"/>
    </source>
</evidence>
<reference evidence="3" key="2">
    <citation type="submission" date="2020-09" db="EMBL/GenBank/DDBJ databases">
        <authorList>
            <person name="Sun Q."/>
            <person name="Ohkuma M."/>
        </authorList>
    </citation>
    <scope>NUCLEOTIDE SEQUENCE</scope>
    <source>
        <strain evidence="3">JCM 3172</strain>
    </source>
</reference>
<dbReference type="Proteomes" id="UP000619486">
    <property type="component" value="Unassembled WGS sequence"/>
</dbReference>